<evidence type="ECO:0000313" key="4">
    <source>
        <dbReference type="EMBL" id="KAG6793260.1"/>
    </source>
</evidence>
<dbReference type="PANTHER" id="PTHR17695">
    <property type="entry name" value="SMALL SUBUNIT PROCESSOME COMPONENT 20 HOMOLOG"/>
    <property type="match status" value="1"/>
</dbReference>
<evidence type="ECO:0008006" key="6">
    <source>
        <dbReference type="Google" id="ProtNLM"/>
    </source>
</evidence>
<feature type="domain" description="U3 small nucleolar RNA-associated protein 20 C-terminal" evidence="3">
    <location>
        <begin position="1085"/>
        <end position="1146"/>
    </location>
</feature>
<dbReference type="GO" id="GO:0030686">
    <property type="term" value="C:90S preribosome"/>
    <property type="evidence" value="ECO:0007669"/>
    <property type="project" value="TreeGrafter"/>
</dbReference>
<feature type="coiled-coil region" evidence="1">
    <location>
        <begin position="648"/>
        <end position="752"/>
    </location>
</feature>
<organism evidence="4 5">
    <name type="scientific">Populus tomentosa</name>
    <name type="common">Chinese white poplar</name>
    <dbReference type="NCBI Taxonomy" id="118781"/>
    <lineage>
        <taxon>Eukaryota</taxon>
        <taxon>Viridiplantae</taxon>
        <taxon>Streptophyta</taxon>
        <taxon>Embryophyta</taxon>
        <taxon>Tracheophyta</taxon>
        <taxon>Spermatophyta</taxon>
        <taxon>Magnoliopsida</taxon>
        <taxon>eudicotyledons</taxon>
        <taxon>Gunneridae</taxon>
        <taxon>Pentapetalae</taxon>
        <taxon>rosids</taxon>
        <taxon>fabids</taxon>
        <taxon>Malpighiales</taxon>
        <taxon>Salicaceae</taxon>
        <taxon>Saliceae</taxon>
        <taxon>Populus</taxon>
    </lineage>
</organism>
<evidence type="ECO:0000313" key="5">
    <source>
        <dbReference type="Proteomes" id="UP000886885"/>
    </source>
</evidence>
<reference evidence="4" key="1">
    <citation type="journal article" date="2020" name="bioRxiv">
        <title>Hybrid origin of Populus tomentosa Carr. identified through genome sequencing and phylogenomic analysis.</title>
        <authorList>
            <person name="An X."/>
            <person name="Gao K."/>
            <person name="Chen Z."/>
            <person name="Li J."/>
            <person name="Yang X."/>
            <person name="Yang X."/>
            <person name="Zhou J."/>
            <person name="Guo T."/>
            <person name="Zhao T."/>
            <person name="Huang S."/>
            <person name="Miao D."/>
            <person name="Khan W.U."/>
            <person name="Rao P."/>
            <person name="Ye M."/>
            <person name="Lei B."/>
            <person name="Liao W."/>
            <person name="Wang J."/>
            <person name="Ji L."/>
            <person name="Li Y."/>
            <person name="Guo B."/>
            <person name="Mustafa N.S."/>
            <person name="Li S."/>
            <person name="Yun Q."/>
            <person name="Keller S.R."/>
            <person name="Mao J."/>
            <person name="Zhang R."/>
            <person name="Strauss S.H."/>
        </authorList>
    </citation>
    <scope>NUCLEOTIDE SEQUENCE</scope>
    <source>
        <strain evidence="4">GM15</strain>
        <tissue evidence="4">Leaf</tissue>
    </source>
</reference>
<dbReference type="AlphaFoldDB" id="A0A8X8DJW3"/>
<gene>
    <name evidence="4" type="ORF">POTOM_002458</name>
</gene>
<sequence>MIARALLRFKTVISESTNRIRAREVKDPPDKQFKLNTVLIVCSMDVSRKCVGGTSSAMVHKNSTSVGLSEILACLHKTVLPKIQKLMDSDSDKVNANISVAALKVLKLLPGDTIDSQLPSIIHRIANQLKSRMESIRDEARLALSACLKELGLEYLQFIIRVLRATLKRGYELHVLGYSLNFILSKFLSGPVCGKLDYCLQDLLSAVENDILGDVAEEKEVEKLASKMKETRKQKSFETLKMIAQNITFKTHALKLLSPVTTHMLKHLTPKVKPKLENMLNQIAAGIEHNPSADQTDLFIFIYGLIEDWIKEENGSFKNSSSAVAKLHSRGDVSQKTVSSGRVVGTKSVCSHLIAVFALRLFQNRIKRVKLDNNAEQLLSMLDPFVELLGNCLSSNYEDILSASLTCLTPLVRLPLPSLASQADRIKVTLLDIAQSSVNASSPLMQSCLRLLIALLWSTNVTLSSEQLHLLIEFPLFVDLERNPSFIALSLLKAIVNRKLVVPQMYDLAIRVAELMVTSQVESIRKKCSQILYEHSTGREAALEMLHAIIIKCGKINIEEFNSQEGSQKKFLEKHGQSLFIHLVQCLANDSDNKVRLMTGAVIKLLIRHISSDGFHSIMDFILSWYMDEKQNLQSLGAQTMGLPVEICLDMKEEVERMKGEVKGMKEEVEDMLDKIGVLTRKAEAMKKEIEDKSKRIEGMEEEVEVLAKKDKVMKEDIEDKKKNVKDKSAKIEGIERKIEVTKKKIEVLKKSLEKYIHSALPVSKKILQSAVKVVASEPLLDHSDAAIPFWKEAYYSLVMLEKILNCFHDLCFEMDLECFASFKATGQCWWFFLYNLLTSVSWVYGVVPTTYFQDIWEAICELLLHPHTWLRNVSSRLVAFYFASANKSIKQNHEKSLGMFFLMRPSRVFMIAVSLCCQLETEVIDDAMSNLITHNLATASFATHILMGRMECVDPCKFWSALDQHEQGQFLEAFQLLDTRKGRGMLLHVISGVRRHDNVNQSDNLQYFLVSNLLKKMGDIALLKDAIQMETVFNCFKEFVAHFSKEEKEFAAHINQDDCQHYAFDMLLPLYKVCEGFAGKVVPDNLKQLAQEVCDRIRKVIGMESFVQVYSNIRTNIKVRREKRKREGKVMAVTNPVRHAKRKLQGRGRVTSPTSFAVDIEESMRHRNGEILDMMLGPSFVVSVQAAAAL</sequence>
<dbReference type="InterPro" id="IPR046523">
    <property type="entry name" value="UTP20_dom"/>
</dbReference>
<dbReference type="OrthoDB" id="360653at2759"/>
<dbReference type="InterPro" id="IPR052575">
    <property type="entry name" value="SSU_processome_comp_20"/>
</dbReference>
<evidence type="ECO:0000256" key="1">
    <source>
        <dbReference type="SAM" id="Coils"/>
    </source>
</evidence>
<keyword evidence="1" id="KW-0175">Coiled coil</keyword>
<dbReference type="Pfam" id="PF20416">
    <property type="entry name" value="UTP20"/>
    <property type="match status" value="1"/>
</dbReference>
<dbReference type="Proteomes" id="UP000886885">
    <property type="component" value="Chromosome 1A"/>
</dbReference>
<keyword evidence="5" id="KW-1185">Reference proteome</keyword>
<comment type="caution">
    <text evidence="4">The sequence shown here is derived from an EMBL/GenBank/DDBJ whole genome shotgun (WGS) entry which is preliminary data.</text>
</comment>
<evidence type="ECO:0000259" key="3">
    <source>
        <dbReference type="Pfam" id="PF23099"/>
    </source>
</evidence>
<accession>A0A8X8DJW3</accession>
<dbReference type="PANTHER" id="PTHR17695:SF11">
    <property type="entry name" value="SMALL SUBUNIT PROCESSOME COMPONENT 20 HOMOLOG"/>
    <property type="match status" value="1"/>
</dbReference>
<protein>
    <recommendedName>
        <fullName evidence="6">ARM repeat superfamily protein</fullName>
    </recommendedName>
</protein>
<dbReference type="Pfam" id="PF23099">
    <property type="entry name" value="UTP20_C"/>
    <property type="match status" value="1"/>
</dbReference>
<name>A0A8X8DJW3_POPTO</name>
<dbReference type="GO" id="GO:0032040">
    <property type="term" value="C:small-subunit processome"/>
    <property type="evidence" value="ECO:0007669"/>
    <property type="project" value="TreeGrafter"/>
</dbReference>
<evidence type="ECO:0000259" key="2">
    <source>
        <dbReference type="Pfam" id="PF20416"/>
    </source>
</evidence>
<proteinExistence type="predicted"/>
<dbReference type="InterPro" id="IPR057525">
    <property type="entry name" value="UTP20_C"/>
</dbReference>
<dbReference type="EMBL" id="JAAWWB010000001">
    <property type="protein sequence ID" value="KAG6793260.1"/>
    <property type="molecule type" value="Genomic_DNA"/>
</dbReference>
<feature type="domain" description="U3 small nucleolar RNA-associated protein 20" evidence="2">
    <location>
        <begin position="90"/>
        <end position="306"/>
    </location>
</feature>